<keyword evidence="3" id="KW-0813">Transport</keyword>
<protein>
    <recommendedName>
        <fullName evidence="20">EF-hand domain-containing protein</fullName>
    </recommendedName>
</protein>
<evidence type="ECO:0000256" key="16">
    <source>
        <dbReference type="ARBA" id="ARBA00023201"/>
    </source>
</evidence>
<dbReference type="Pfam" id="PF13499">
    <property type="entry name" value="EF-hand_7"/>
    <property type="match status" value="1"/>
</dbReference>
<keyword evidence="4" id="KW-0050">Antiport</keyword>
<evidence type="ECO:0000256" key="10">
    <source>
        <dbReference type="ARBA" id="ARBA00022837"/>
    </source>
</evidence>
<evidence type="ECO:0000256" key="5">
    <source>
        <dbReference type="ARBA" id="ARBA00022475"/>
    </source>
</evidence>
<dbReference type="CDD" id="cd00051">
    <property type="entry name" value="EFh"/>
    <property type="match status" value="1"/>
</dbReference>
<dbReference type="EMBL" id="LWDX02003215">
    <property type="protein sequence ID" value="OEL38033.1"/>
    <property type="molecule type" value="Genomic_DNA"/>
</dbReference>
<keyword evidence="16" id="KW-0739">Sodium transport</keyword>
<dbReference type="PANTHER" id="PTHR31503">
    <property type="entry name" value="VACUOLAR CALCIUM ION TRANSPORTER"/>
    <property type="match status" value="1"/>
</dbReference>
<organism evidence="21 22">
    <name type="scientific">Dichanthelium oligosanthes</name>
    <dbReference type="NCBI Taxonomy" id="888268"/>
    <lineage>
        <taxon>Eukaryota</taxon>
        <taxon>Viridiplantae</taxon>
        <taxon>Streptophyta</taxon>
        <taxon>Embryophyta</taxon>
        <taxon>Tracheophyta</taxon>
        <taxon>Spermatophyta</taxon>
        <taxon>Magnoliopsida</taxon>
        <taxon>Liliopsida</taxon>
        <taxon>Poales</taxon>
        <taxon>Poaceae</taxon>
        <taxon>PACMAD clade</taxon>
        <taxon>Panicoideae</taxon>
        <taxon>Panicodae</taxon>
        <taxon>Paniceae</taxon>
        <taxon>Dichantheliinae</taxon>
        <taxon>Dichanthelium</taxon>
    </lineage>
</organism>
<keyword evidence="15 18" id="KW-0472">Membrane</keyword>
<evidence type="ECO:0000313" key="22">
    <source>
        <dbReference type="Proteomes" id="UP000095767"/>
    </source>
</evidence>
<dbReference type="InterPro" id="IPR004837">
    <property type="entry name" value="NaCa_Exmemb"/>
</dbReference>
<keyword evidence="10" id="KW-0106">Calcium</keyword>
<keyword evidence="8" id="KW-0479">Metal-binding</keyword>
<name>A0A1E5WL01_9POAL</name>
<keyword evidence="13" id="KW-0915">Sodium</keyword>
<feature type="transmembrane region" description="Helical" evidence="18">
    <location>
        <begin position="490"/>
        <end position="511"/>
    </location>
</feature>
<evidence type="ECO:0000256" key="3">
    <source>
        <dbReference type="ARBA" id="ARBA00022448"/>
    </source>
</evidence>
<keyword evidence="12" id="KW-0346">Stress response</keyword>
<dbReference type="InterPro" id="IPR011992">
    <property type="entry name" value="EF-hand-dom_pair"/>
</dbReference>
<dbReference type="PROSITE" id="PS51257">
    <property type="entry name" value="PROKAR_LIPOPROTEIN"/>
    <property type="match status" value="1"/>
</dbReference>
<keyword evidence="11 18" id="KW-1133">Transmembrane helix</keyword>
<feature type="transmembrane region" description="Helical" evidence="18">
    <location>
        <begin position="62"/>
        <end position="86"/>
    </location>
</feature>
<feature type="domain" description="EF-hand" evidence="20">
    <location>
        <begin position="292"/>
        <end position="327"/>
    </location>
</feature>
<evidence type="ECO:0000256" key="6">
    <source>
        <dbReference type="ARBA" id="ARBA00022568"/>
    </source>
</evidence>
<feature type="transmembrane region" description="Helical" evidence="18">
    <location>
        <begin position="548"/>
        <end position="568"/>
    </location>
</feature>
<dbReference type="Gene3D" id="1.10.238.10">
    <property type="entry name" value="EF-hand"/>
    <property type="match status" value="1"/>
</dbReference>
<dbReference type="InterPro" id="IPR002048">
    <property type="entry name" value="EF_hand_dom"/>
</dbReference>
<reference evidence="21 22" key="1">
    <citation type="submission" date="2016-09" db="EMBL/GenBank/DDBJ databases">
        <title>The draft genome of Dichanthelium oligosanthes: A C3 panicoid grass species.</title>
        <authorList>
            <person name="Studer A.J."/>
            <person name="Schnable J.C."/>
            <person name="Brutnell T.P."/>
        </authorList>
    </citation>
    <scope>NUCLEOTIDE SEQUENCE [LARGE SCALE GENOMIC DNA]</scope>
    <source>
        <strain evidence="22">cv. Kellogg 1175</strain>
        <tissue evidence="21">Leaf</tissue>
    </source>
</reference>
<dbReference type="GO" id="GO:0015369">
    <property type="term" value="F:calcium:proton antiporter activity"/>
    <property type="evidence" value="ECO:0007669"/>
    <property type="project" value="TreeGrafter"/>
</dbReference>
<feature type="transmembrane region" description="Helical" evidence="18">
    <location>
        <begin position="201"/>
        <end position="218"/>
    </location>
</feature>
<dbReference type="OrthoDB" id="26525at2759"/>
<comment type="caution">
    <text evidence="21">The sequence shown here is derived from an EMBL/GenBank/DDBJ whole genome shotgun (WGS) entry which is preliminary data.</text>
</comment>
<dbReference type="PROSITE" id="PS00018">
    <property type="entry name" value="EF_HAND_1"/>
    <property type="match status" value="2"/>
</dbReference>
<evidence type="ECO:0000256" key="14">
    <source>
        <dbReference type="ARBA" id="ARBA00023065"/>
    </source>
</evidence>
<dbReference type="InterPro" id="IPR004713">
    <property type="entry name" value="CaH_exchang"/>
</dbReference>
<comment type="subcellular location">
    <subcellularLocation>
        <location evidence="1">Cell membrane</location>
        <topology evidence="1">Multi-pass membrane protein</topology>
    </subcellularLocation>
</comment>
<dbReference type="SMART" id="SM00054">
    <property type="entry name" value="EFh"/>
    <property type="match status" value="2"/>
</dbReference>
<dbReference type="Pfam" id="PF01699">
    <property type="entry name" value="Na_Ca_ex"/>
    <property type="match status" value="2"/>
</dbReference>
<dbReference type="GO" id="GO:0005774">
    <property type="term" value="C:vacuolar membrane"/>
    <property type="evidence" value="ECO:0007669"/>
    <property type="project" value="UniProtKB-ARBA"/>
</dbReference>
<dbReference type="AlphaFoldDB" id="A0A1E5WL01"/>
<evidence type="ECO:0000256" key="18">
    <source>
        <dbReference type="SAM" id="Phobius"/>
    </source>
</evidence>
<evidence type="ECO:0000256" key="17">
    <source>
        <dbReference type="ARBA" id="ARBA00058639"/>
    </source>
</evidence>
<feature type="domain" description="EF-hand" evidence="20">
    <location>
        <begin position="332"/>
        <end position="367"/>
    </location>
</feature>
<dbReference type="InterPro" id="IPR044880">
    <property type="entry name" value="NCX_ion-bd_dom_sf"/>
</dbReference>
<dbReference type="GO" id="GO:0006874">
    <property type="term" value="P:intracellular calcium ion homeostasis"/>
    <property type="evidence" value="ECO:0007669"/>
    <property type="project" value="TreeGrafter"/>
</dbReference>
<dbReference type="PANTHER" id="PTHR31503:SF52">
    <property type="entry name" value="SODIUM_CALCIUM EXCHANGER NCL1"/>
    <property type="match status" value="1"/>
</dbReference>
<dbReference type="FunFam" id="1.10.238.10:FF:000361">
    <property type="entry name" value="Sodium/calcium exchanger NCL2"/>
    <property type="match status" value="1"/>
</dbReference>
<evidence type="ECO:0000256" key="9">
    <source>
        <dbReference type="ARBA" id="ARBA00022737"/>
    </source>
</evidence>
<evidence type="ECO:0000259" key="20">
    <source>
        <dbReference type="PROSITE" id="PS50222"/>
    </source>
</evidence>
<feature type="signal peptide" evidence="19">
    <location>
        <begin position="1"/>
        <end position="27"/>
    </location>
</feature>
<keyword evidence="14" id="KW-0406">Ion transport</keyword>
<evidence type="ECO:0000256" key="1">
    <source>
        <dbReference type="ARBA" id="ARBA00004651"/>
    </source>
</evidence>
<keyword evidence="6" id="KW-0109">Calcium transport</keyword>
<feature type="chain" id="PRO_5009189381" description="EF-hand domain-containing protein" evidence="19">
    <location>
        <begin position="28"/>
        <end position="571"/>
    </location>
</feature>
<evidence type="ECO:0000256" key="4">
    <source>
        <dbReference type="ARBA" id="ARBA00022449"/>
    </source>
</evidence>
<comment type="similarity">
    <text evidence="2">Belongs to the Ca(2+):cation antiporter (CaCA) (TC 2.A.19) family.</text>
</comment>
<evidence type="ECO:0000313" key="21">
    <source>
        <dbReference type="EMBL" id="OEL38033.1"/>
    </source>
</evidence>
<evidence type="ECO:0000256" key="12">
    <source>
        <dbReference type="ARBA" id="ARBA00023016"/>
    </source>
</evidence>
<evidence type="ECO:0000256" key="19">
    <source>
        <dbReference type="SAM" id="SignalP"/>
    </source>
</evidence>
<dbReference type="Proteomes" id="UP000095767">
    <property type="component" value="Unassembled WGS sequence"/>
</dbReference>
<dbReference type="GO" id="GO:0005886">
    <property type="term" value="C:plasma membrane"/>
    <property type="evidence" value="ECO:0007669"/>
    <property type="project" value="UniProtKB-SubCell"/>
</dbReference>
<sequence length="571" mass="62769">MATRRQHRRAFPLVPLLISLLACAAYGRLISDGASPSAPLVSVLRLAAPAKAAAEEKCEQSYGFLPCTTTVLGNLFLVLVYGLLMFKAATYLSGGSELLLEIMGPGLVGGLLLPILGALPDALLVLVSGLSGSKETAQSQVQIGMGLLAGSTVFLLTLLWGTCVVVGKCDLGPNGEAVDLTNTKGFSLTATGITTDVQTRYAAWIMGISVIPFIVAQFPKMLKTHHGQRLAVLLALILSFLLVLSYCLFQVFQPWIQRRKLAYAKHKHVISGILRHAQMQSLGRLLNEDGTPNEDVIRKLFYKIDMDGNHTLSRAELHALIVGINFEEVDFDKMDAVEKVMKDFDTSRNDTVEEEEFVQGMKKWLNEAKHSVPSSGPFSKKFINDYHERTRQEHDELIDRADEAVESVENPAWCITKAVGFLVLGAAIAAAFADPLVDAVHNFSNATHIPSFFISFIALPLATNSSEAVSAIIFASRKKQRTCSLTFSEVYGGVTMNNTLCLGVFLALIYFRNLMWDFSSEVLIILVVCVVMALFTSFRTTFPLWTCLVAYMLYPLSLVIVYILDYIFGWS</sequence>
<feature type="transmembrane region" description="Helical" evidence="18">
    <location>
        <begin position="523"/>
        <end position="542"/>
    </location>
</feature>
<dbReference type="SUPFAM" id="SSF47473">
    <property type="entry name" value="EF-hand"/>
    <property type="match status" value="1"/>
</dbReference>
<dbReference type="PROSITE" id="PS50222">
    <property type="entry name" value="EF_HAND_2"/>
    <property type="match status" value="2"/>
</dbReference>
<evidence type="ECO:0000256" key="7">
    <source>
        <dbReference type="ARBA" id="ARBA00022692"/>
    </source>
</evidence>
<keyword evidence="22" id="KW-1185">Reference proteome</keyword>
<keyword evidence="7 18" id="KW-0812">Transmembrane</keyword>
<keyword evidence="5" id="KW-1003">Cell membrane</keyword>
<dbReference type="FunFam" id="1.20.1420.30:FF:000019">
    <property type="entry name" value="Sodium/calcium exchanger NCL2"/>
    <property type="match status" value="1"/>
</dbReference>
<evidence type="ECO:0000256" key="2">
    <source>
        <dbReference type="ARBA" id="ARBA00008170"/>
    </source>
</evidence>
<evidence type="ECO:0000256" key="8">
    <source>
        <dbReference type="ARBA" id="ARBA00022723"/>
    </source>
</evidence>
<dbReference type="GO" id="GO:0006814">
    <property type="term" value="P:sodium ion transport"/>
    <property type="evidence" value="ECO:0007669"/>
    <property type="project" value="UniProtKB-KW"/>
</dbReference>
<feature type="transmembrane region" description="Helical" evidence="18">
    <location>
        <begin position="230"/>
        <end position="252"/>
    </location>
</feature>
<evidence type="ECO:0000256" key="11">
    <source>
        <dbReference type="ARBA" id="ARBA00022989"/>
    </source>
</evidence>
<feature type="transmembrane region" description="Helical" evidence="18">
    <location>
        <begin position="143"/>
        <end position="167"/>
    </location>
</feature>
<accession>A0A1E5WL01</accession>
<evidence type="ECO:0000256" key="13">
    <source>
        <dbReference type="ARBA" id="ARBA00023053"/>
    </source>
</evidence>
<proteinExistence type="inferred from homology"/>
<dbReference type="InterPro" id="IPR018247">
    <property type="entry name" value="EF_Hand_1_Ca_BS"/>
</dbReference>
<evidence type="ECO:0000256" key="15">
    <source>
        <dbReference type="ARBA" id="ARBA00023136"/>
    </source>
</evidence>
<keyword evidence="9" id="KW-0677">Repeat</keyword>
<keyword evidence="19" id="KW-0732">Signal</keyword>
<dbReference type="GO" id="GO:0005509">
    <property type="term" value="F:calcium ion binding"/>
    <property type="evidence" value="ECO:0007669"/>
    <property type="project" value="InterPro"/>
</dbReference>
<comment type="function">
    <text evidence="17">May function as a sodium/calcium exchanger (NCX) and participate in the maintenance of calcium homeostasis. May play a role abiotic stress responses.</text>
</comment>
<dbReference type="Gene3D" id="1.20.1420.30">
    <property type="entry name" value="NCX, central ion-binding region"/>
    <property type="match status" value="2"/>
</dbReference>
<gene>
    <name evidence="21" type="ORF">BAE44_0000945</name>
</gene>
<feature type="transmembrane region" description="Helical" evidence="18">
    <location>
        <begin position="106"/>
        <end position="131"/>
    </location>
</feature>